<organism evidence="10 11">
    <name type="scientific">Lichenicoccus roseus</name>
    <dbReference type="NCBI Taxonomy" id="2683649"/>
    <lineage>
        <taxon>Bacteria</taxon>
        <taxon>Pseudomonadati</taxon>
        <taxon>Pseudomonadota</taxon>
        <taxon>Alphaproteobacteria</taxon>
        <taxon>Acetobacterales</taxon>
        <taxon>Acetobacteraceae</taxon>
        <taxon>Lichenicoccus</taxon>
    </lineage>
</organism>
<feature type="domain" description="Carbohydrate kinase FGGY C-terminal" evidence="9">
    <location>
        <begin position="253"/>
        <end position="438"/>
    </location>
</feature>
<dbReference type="AlphaFoldDB" id="A0A5R9J7W8"/>
<keyword evidence="6 7" id="KW-0119">Carbohydrate metabolism</keyword>
<dbReference type="OrthoDB" id="9805576at2"/>
<dbReference type="Proteomes" id="UP000305654">
    <property type="component" value="Unassembled WGS sequence"/>
</dbReference>
<feature type="domain" description="Carbohydrate kinase FGGY N-terminal" evidence="8">
    <location>
        <begin position="1"/>
        <end position="243"/>
    </location>
</feature>
<evidence type="ECO:0000256" key="1">
    <source>
        <dbReference type="ARBA" id="ARBA00009156"/>
    </source>
</evidence>
<feature type="active site" description="Proton acceptor" evidence="6">
    <location>
        <position position="236"/>
    </location>
</feature>
<dbReference type="InterPro" id="IPR000577">
    <property type="entry name" value="Carb_kinase_FGGY"/>
</dbReference>
<reference evidence="10 11" key="1">
    <citation type="submission" date="2019-05" db="EMBL/GenBank/DDBJ databases">
        <authorList>
            <person name="Pankratov T."/>
            <person name="Grouzdev D."/>
        </authorList>
    </citation>
    <scope>NUCLEOTIDE SEQUENCE [LARGE SCALE GENOMIC DNA]</scope>
    <source>
        <strain evidence="10 11">KEBCLARHB70R</strain>
    </source>
</reference>
<sequence length="485" mass="50658">MFIGIDIGTSSVKAVLIDEHQAVLATASEALAVSRPHPGHSEQDPQAWWDATLAVLGALARTQPEAMRAVAGIGLSGQMHGAVLLDADHKVLRPAILWNDTRSEAECLALEADCPELRTIFGNIMMPGFTAPKLRWVETHEPEIFARTRLVLLPKDYVRLQLTGETASDMSDAAGTGWLDVAARDWSDAALQAGHLDRSHMPRLVEGSAVSGLLRPALADRFGISGAVVVAGGGGDNAASACGIGAVRPGTAFVSLGTSGVLFASTDRFAPNTASAVHAFCHAVPDTWHQMGVILSATDSIEWLARLFGSDAASLTTALGERVAAPSRALFAPYLAGERTPHNMAGLRGGFAGLGHEADRASMTQAVLEGVAFAFRDCQEALTDAGTGYDRAWAVGGGARSPVWLSIVASVLRRPLDLPAGADSGGAFGAARLAICAARHADPLEVCTPPGIAATIEPDPALADAYDLAYGRYRILADGLKQLAR</sequence>
<dbReference type="NCBIfam" id="TIGR01312">
    <property type="entry name" value="XylB"/>
    <property type="match status" value="1"/>
</dbReference>
<evidence type="ECO:0000256" key="5">
    <source>
        <dbReference type="ARBA" id="ARBA00022840"/>
    </source>
</evidence>
<dbReference type="InterPro" id="IPR006000">
    <property type="entry name" value="Xylulokinase"/>
</dbReference>
<dbReference type="InterPro" id="IPR043129">
    <property type="entry name" value="ATPase_NBD"/>
</dbReference>
<evidence type="ECO:0000313" key="11">
    <source>
        <dbReference type="Proteomes" id="UP000305654"/>
    </source>
</evidence>
<evidence type="ECO:0000259" key="9">
    <source>
        <dbReference type="Pfam" id="PF02782"/>
    </source>
</evidence>
<dbReference type="PANTHER" id="PTHR43095:SF6">
    <property type="entry name" value="XYLULOSE KINASE"/>
    <property type="match status" value="1"/>
</dbReference>
<dbReference type="RefSeq" id="WP_138323948.1">
    <property type="nucleotide sequence ID" value="NZ_VCDI01000001.1"/>
</dbReference>
<keyword evidence="6 7" id="KW-0859">Xylose metabolism</keyword>
<dbReference type="InterPro" id="IPR018484">
    <property type="entry name" value="FGGY_N"/>
</dbReference>
<dbReference type="SUPFAM" id="SSF53067">
    <property type="entry name" value="Actin-like ATPase domain"/>
    <property type="match status" value="2"/>
</dbReference>
<dbReference type="PIRSF" id="PIRSF000538">
    <property type="entry name" value="GlpK"/>
    <property type="match status" value="1"/>
</dbReference>
<dbReference type="Pfam" id="PF02782">
    <property type="entry name" value="FGGY_C"/>
    <property type="match status" value="1"/>
</dbReference>
<feature type="binding site" evidence="6">
    <location>
        <begin position="79"/>
        <end position="80"/>
    </location>
    <ligand>
        <name>substrate</name>
    </ligand>
</feature>
<evidence type="ECO:0000313" key="10">
    <source>
        <dbReference type="EMBL" id="TLU73695.1"/>
    </source>
</evidence>
<evidence type="ECO:0000256" key="6">
    <source>
        <dbReference type="HAMAP-Rule" id="MF_02220"/>
    </source>
</evidence>
<evidence type="ECO:0000256" key="4">
    <source>
        <dbReference type="ARBA" id="ARBA00022777"/>
    </source>
</evidence>
<dbReference type="GO" id="GO:0005998">
    <property type="term" value="P:xylulose catabolic process"/>
    <property type="evidence" value="ECO:0007669"/>
    <property type="project" value="UniProtKB-UniRule"/>
</dbReference>
<dbReference type="EC" id="2.7.1.17" evidence="6 7"/>
<keyword evidence="11" id="KW-1185">Reference proteome</keyword>
<keyword evidence="3 6" id="KW-0547">Nucleotide-binding</keyword>
<keyword evidence="4 6" id="KW-0418">Kinase</keyword>
<evidence type="ECO:0000259" key="8">
    <source>
        <dbReference type="Pfam" id="PF00370"/>
    </source>
</evidence>
<comment type="caution">
    <text evidence="10">The sequence shown here is derived from an EMBL/GenBank/DDBJ whole genome shotgun (WGS) entry which is preliminary data.</text>
</comment>
<comment type="similarity">
    <text evidence="1 6 7">Belongs to the FGGY kinase family.</text>
</comment>
<evidence type="ECO:0000256" key="2">
    <source>
        <dbReference type="ARBA" id="ARBA00022679"/>
    </source>
</evidence>
<dbReference type="EMBL" id="VCDI01000001">
    <property type="protein sequence ID" value="TLU73695.1"/>
    <property type="molecule type" value="Genomic_DNA"/>
</dbReference>
<dbReference type="GO" id="GO:0005524">
    <property type="term" value="F:ATP binding"/>
    <property type="evidence" value="ECO:0007669"/>
    <property type="project" value="UniProtKB-UniRule"/>
</dbReference>
<keyword evidence="2 6" id="KW-0808">Transferase</keyword>
<dbReference type="GO" id="GO:0004856">
    <property type="term" value="F:D-xylulokinase activity"/>
    <property type="evidence" value="ECO:0007669"/>
    <property type="project" value="UniProtKB-UniRule"/>
</dbReference>
<keyword evidence="5 6" id="KW-0067">ATP-binding</keyword>
<dbReference type="HAMAP" id="MF_02220">
    <property type="entry name" value="XylB"/>
    <property type="match status" value="1"/>
</dbReference>
<protein>
    <recommendedName>
        <fullName evidence="6 7">Xylulose kinase</fullName>
        <shortName evidence="6 7">Xylulokinase</shortName>
        <ecNumber evidence="6 7">2.7.1.17</ecNumber>
    </recommendedName>
</protein>
<proteinExistence type="inferred from homology"/>
<dbReference type="PANTHER" id="PTHR43095">
    <property type="entry name" value="SUGAR KINASE"/>
    <property type="match status" value="1"/>
</dbReference>
<dbReference type="GO" id="GO:0042732">
    <property type="term" value="P:D-xylose metabolic process"/>
    <property type="evidence" value="ECO:0007669"/>
    <property type="project" value="UniProtKB-KW"/>
</dbReference>
<dbReference type="Gene3D" id="3.30.420.40">
    <property type="match status" value="2"/>
</dbReference>
<accession>A0A5R9J7W8</accession>
<dbReference type="InterPro" id="IPR018485">
    <property type="entry name" value="FGGY_C"/>
</dbReference>
<comment type="function">
    <text evidence="6">Catalyzes the phosphorylation of D-xylulose to D-xylulose 5-phosphate.</text>
</comment>
<name>A0A5R9J7W8_9PROT</name>
<feature type="site" description="Important for activity" evidence="6">
    <location>
        <position position="6"/>
    </location>
</feature>
<evidence type="ECO:0000256" key="7">
    <source>
        <dbReference type="RuleBase" id="RU364073"/>
    </source>
</evidence>
<comment type="catalytic activity">
    <reaction evidence="6 7">
        <text>D-xylulose + ATP = D-xylulose 5-phosphate + ADP + H(+)</text>
        <dbReference type="Rhea" id="RHEA:10964"/>
        <dbReference type="ChEBI" id="CHEBI:15378"/>
        <dbReference type="ChEBI" id="CHEBI:17140"/>
        <dbReference type="ChEBI" id="CHEBI:30616"/>
        <dbReference type="ChEBI" id="CHEBI:57737"/>
        <dbReference type="ChEBI" id="CHEBI:456216"/>
        <dbReference type="EC" id="2.7.1.17"/>
    </reaction>
</comment>
<dbReference type="CDD" id="cd07808">
    <property type="entry name" value="ASKHA_NBD_FGGY_EcXK-like"/>
    <property type="match status" value="1"/>
</dbReference>
<dbReference type="InterPro" id="IPR050406">
    <property type="entry name" value="FGGY_Carb_Kinase"/>
</dbReference>
<dbReference type="Pfam" id="PF00370">
    <property type="entry name" value="FGGY_N"/>
    <property type="match status" value="1"/>
</dbReference>
<evidence type="ECO:0000256" key="3">
    <source>
        <dbReference type="ARBA" id="ARBA00022741"/>
    </source>
</evidence>
<gene>
    <name evidence="6 7 10" type="primary">xylB</name>
    <name evidence="10" type="ORF">FE263_00175</name>
</gene>